<dbReference type="InterPro" id="IPR027417">
    <property type="entry name" value="P-loop_NTPase"/>
</dbReference>
<dbReference type="EMBL" id="CP017708">
    <property type="protein sequence ID" value="AOY83691.1"/>
    <property type="molecule type" value="Genomic_DNA"/>
</dbReference>
<name>A0A1D9G806_MOOP1</name>
<dbReference type="AlphaFoldDB" id="A0A1D9G806"/>
<dbReference type="CDD" id="cd02042">
    <property type="entry name" value="ParAB_family"/>
    <property type="match status" value="1"/>
</dbReference>
<dbReference type="SUPFAM" id="SSF52540">
    <property type="entry name" value="P-loop containing nucleoside triphosphate hydrolases"/>
    <property type="match status" value="1"/>
</dbReference>
<dbReference type="Proteomes" id="UP000176944">
    <property type="component" value="Chromosome"/>
</dbReference>
<accession>A0A1D9G806</accession>
<protein>
    <submittedName>
        <fullName evidence="2">ParA family protein</fullName>
    </submittedName>
</protein>
<sequence>MENTSYVIWNNKGGVGKSTITFHISSVYAEKNPNRNVVVIDMCPQANSSMMLMGGGEKAEESLQELITKDTPQTIVGYLTDCVLKVNTDDLTKYLLQLNKKNDQLTDNIYLMSGDGNLELIAPLLSERADATPISGSDNPWRSIHTIIEKLTKRQINDKPTTYFIDTNPSFSIYTQIAILGGEKLIVPINADDSSIYAISGLFNLIWGTEKAHPVYGQYTFASKVNLNSLERPKIALLLGNRFTQKIGAAHAFKALSNKAIKKMFEEYTKNPDRFSDSSNSIEDQKQFEEKYSIELRDFNSAGVVAANQGLPLSQMLKASYKVYDEKIQVSKEQRDLCRKVILDLVERL</sequence>
<evidence type="ECO:0000259" key="1">
    <source>
        <dbReference type="Pfam" id="PF13614"/>
    </source>
</evidence>
<dbReference type="Gene3D" id="3.40.50.300">
    <property type="entry name" value="P-loop containing nucleotide triphosphate hydrolases"/>
    <property type="match status" value="1"/>
</dbReference>
<organism evidence="2 3">
    <name type="scientific">Moorena producens (strain JHB)</name>
    <dbReference type="NCBI Taxonomy" id="1454205"/>
    <lineage>
        <taxon>Bacteria</taxon>
        <taxon>Bacillati</taxon>
        <taxon>Cyanobacteriota</taxon>
        <taxon>Cyanophyceae</taxon>
        <taxon>Coleofasciculales</taxon>
        <taxon>Coleofasciculaceae</taxon>
        <taxon>Moorena</taxon>
    </lineage>
</organism>
<dbReference type="PANTHER" id="PTHR13696">
    <property type="entry name" value="P-LOOP CONTAINING NUCLEOSIDE TRIPHOSPHATE HYDROLASE"/>
    <property type="match status" value="1"/>
</dbReference>
<dbReference type="Pfam" id="PF13614">
    <property type="entry name" value="AAA_31"/>
    <property type="match status" value="1"/>
</dbReference>
<dbReference type="InterPro" id="IPR050678">
    <property type="entry name" value="DNA_Partitioning_ATPase"/>
</dbReference>
<evidence type="ECO:0000313" key="3">
    <source>
        <dbReference type="Proteomes" id="UP000176944"/>
    </source>
</evidence>
<reference evidence="3" key="1">
    <citation type="submission" date="2016-10" db="EMBL/GenBank/DDBJ databases">
        <title>Comparative genomics uncovers the prolific and rare metabolic potential of the cyanobacterial genus Moorea.</title>
        <authorList>
            <person name="Leao T."/>
            <person name="Castelao G."/>
            <person name="Korobeynikov A."/>
            <person name="Monroe E.A."/>
            <person name="Podell S."/>
            <person name="Glukhov E."/>
            <person name="Allen E."/>
            <person name="Gerwick W.H."/>
            <person name="Gerwick L."/>
        </authorList>
    </citation>
    <scope>NUCLEOTIDE SEQUENCE [LARGE SCALE GENOMIC DNA]</scope>
    <source>
        <strain evidence="3">JHB</strain>
    </source>
</reference>
<dbReference type="PANTHER" id="PTHR13696:SF99">
    <property type="entry name" value="COBYRINIC ACID AC-DIAMIDE SYNTHASE"/>
    <property type="match status" value="1"/>
</dbReference>
<proteinExistence type="predicted"/>
<feature type="domain" description="AAA" evidence="1">
    <location>
        <begin position="7"/>
        <end position="206"/>
    </location>
</feature>
<evidence type="ECO:0000313" key="2">
    <source>
        <dbReference type="EMBL" id="AOY83691.1"/>
    </source>
</evidence>
<dbReference type="InterPro" id="IPR025669">
    <property type="entry name" value="AAA_dom"/>
</dbReference>
<gene>
    <name evidence="2" type="ORF">BJP36_31020</name>
</gene>